<dbReference type="EnsemblPlants" id="Bo4g195930.1">
    <property type="protein sequence ID" value="Bo4g195930.1"/>
    <property type="gene ID" value="Bo4g195930"/>
</dbReference>
<dbReference type="Pfam" id="PF08268">
    <property type="entry name" value="FBA_3"/>
    <property type="match status" value="2"/>
</dbReference>
<feature type="compositionally biased region" description="Basic residues" evidence="1">
    <location>
        <begin position="1"/>
        <end position="10"/>
    </location>
</feature>
<dbReference type="InterPro" id="IPR017451">
    <property type="entry name" value="F-box-assoc_interact_dom"/>
</dbReference>
<dbReference type="HOGENOM" id="CLU_027176_8_1_1"/>
<sequence>MEISRRRKDRKTTSLDTDQHSSSPPLLPMDLMMDIFSRLSLIKSTAICRCVSKQWGYVLGHPDFRDLRLTRSQARPRLLFACFGGNKLFFLSSPQPQSTDEMFAADHHMSFSFPRPVKEVSTSVGGFVCVSFSGYQSGRKFMAAESVVCNPSTGQSLIIPRMKTTKRTGMIRFFGYDGNGNERATWRMAECGIPCASSRDRQNICINGVIYYIELVSDGGRDGMIICFDVTSEKFSSVEFARDLNPVRRNYPGWLLDFNGKLALVPSGSLYVTSKSIVMWVLQDSEWSKLVYILPPMWKAVVGPEECLEIIGVTGPNEFVMSPRYSSDPFHVYYCDFEKETVTRVVIQGMGAFGSGRRYSVRTCLNHVEDLKRMEL</sequence>
<dbReference type="NCBIfam" id="TIGR01640">
    <property type="entry name" value="F_box_assoc_1"/>
    <property type="match status" value="1"/>
</dbReference>
<feature type="domain" description="F-box" evidence="2">
    <location>
        <begin position="27"/>
        <end position="68"/>
    </location>
</feature>
<evidence type="ECO:0000313" key="4">
    <source>
        <dbReference type="Proteomes" id="UP000032141"/>
    </source>
</evidence>
<dbReference type="Proteomes" id="UP000032141">
    <property type="component" value="Chromosome C4"/>
</dbReference>
<dbReference type="InterPro" id="IPR001810">
    <property type="entry name" value="F-box_dom"/>
</dbReference>
<dbReference type="PANTHER" id="PTHR31111">
    <property type="entry name" value="BNAA05G37150D PROTEIN-RELATED"/>
    <property type="match status" value="1"/>
</dbReference>
<reference evidence="3" key="2">
    <citation type="submission" date="2015-03" db="UniProtKB">
        <authorList>
            <consortium name="EnsemblPlants"/>
        </authorList>
    </citation>
    <scope>IDENTIFICATION</scope>
</reference>
<keyword evidence="4" id="KW-1185">Reference proteome</keyword>
<evidence type="ECO:0000259" key="2">
    <source>
        <dbReference type="SMART" id="SM00256"/>
    </source>
</evidence>
<dbReference type="SMART" id="SM00256">
    <property type="entry name" value="FBOX"/>
    <property type="match status" value="1"/>
</dbReference>
<organism evidence="3 4">
    <name type="scientific">Brassica oleracea var. oleracea</name>
    <dbReference type="NCBI Taxonomy" id="109376"/>
    <lineage>
        <taxon>Eukaryota</taxon>
        <taxon>Viridiplantae</taxon>
        <taxon>Streptophyta</taxon>
        <taxon>Embryophyta</taxon>
        <taxon>Tracheophyta</taxon>
        <taxon>Spermatophyta</taxon>
        <taxon>Magnoliopsida</taxon>
        <taxon>eudicotyledons</taxon>
        <taxon>Gunneridae</taxon>
        <taxon>Pentapetalae</taxon>
        <taxon>rosids</taxon>
        <taxon>malvids</taxon>
        <taxon>Brassicales</taxon>
        <taxon>Brassicaceae</taxon>
        <taxon>Brassiceae</taxon>
        <taxon>Brassica</taxon>
    </lineage>
</organism>
<dbReference type="PANTHER" id="PTHR31111:SF103">
    <property type="entry name" value="F-BOX DOMAIN-CONTAINING PROTEIN"/>
    <property type="match status" value="1"/>
</dbReference>
<feature type="region of interest" description="Disordered" evidence="1">
    <location>
        <begin position="1"/>
        <end position="26"/>
    </location>
</feature>
<evidence type="ECO:0000313" key="3">
    <source>
        <dbReference type="EnsemblPlants" id="Bo4g195930.1"/>
    </source>
</evidence>
<proteinExistence type="predicted"/>
<evidence type="ECO:0000256" key="1">
    <source>
        <dbReference type="SAM" id="MobiDB-lite"/>
    </source>
</evidence>
<reference evidence="3 4" key="1">
    <citation type="journal article" date="2014" name="Genome Biol.">
        <title>Transcriptome and methylome profiling reveals relics of genome dominance in the mesopolyploid Brassica oleracea.</title>
        <authorList>
            <person name="Parkin I.A."/>
            <person name="Koh C."/>
            <person name="Tang H."/>
            <person name="Robinson S.J."/>
            <person name="Kagale S."/>
            <person name="Clarke W.E."/>
            <person name="Town C.D."/>
            <person name="Nixon J."/>
            <person name="Krishnakumar V."/>
            <person name="Bidwell S.L."/>
            <person name="Denoeud F."/>
            <person name="Belcram H."/>
            <person name="Links M.G."/>
            <person name="Just J."/>
            <person name="Clarke C."/>
            <person name="Bender T."/>
            <person name="Huebert T."/>
            <person name="Mason A.S."/>
            <person name="Pires J.C."/>
            <person name="Barker G."/>
            <person name="Moore J."/>
            <person name="Walley P.G."/>
            <person name="Manoli S."/>
            <person name="Batley J."/>
            <person name="Edwards D."/>
            <person name="Nelson M.N."/>
            <person name="Wang X."/>
            <person name="Paterson A.H."/>
            <person name="King G."/>
            <person name="Bancroft I."/>
            <person name="Chalhoub B."/>
            <person name="Sharpe A.G."/>
        </authorList>
    </citation>
    <scope>NUCLEOTIDE SEQUENCE</scope>
    <source>
        <strain evidence="3 4">cv. TO1000</strain>
    </source>
</reference>
<accession>A0A0D3C6I0</accession>
<dbReference type="SUPFAM" id="SSF81383">
    <property type="entry name" value="F-box domain"/>
    <property type="match status" value="1"/>
</dbReference>
<dbReference type="InterPro" id="IPR013187">
    <property type="entry name" value="F-box-assoc_dom_typ3"/>
</dbReference>
<protein>
    <recommendedName>
        <fullName evidence="2">F-box domain-containing protein</fullName>
    </recommendedName>
</protein>
<dbReference type="AlphaFoldDB" id="A0A0D3C6I0"/>
<dbReference type="Gramene" id="Bo4g195930.1">
    <property type="protein sequence ID" value="Bo4g195930.1"/>
    <property type="gene ID" value="Bo4g195930"/>
</dbReference>
<dbReference type="OMA" id="MVYDSIT"/>
<name>A0A0D3C6I0_BRAOL</name>
<dbReference type="Pfam" id="PF00646">
    <property type="entry name" value="F-box"/>
    <property type="match status" value="1"/>
</dbReference>
<dbReference type="InterPro" id="IPR036047">
    <property type="entry name" value="F-box-like_dom_sf"/>
</dbReference>
<dbReference type="eggNOG" id="ENOG502SNHU">
    <property type="taxonomic scope" value="Eukaryota"/>
</dbReference>